<evidence type="ECO:0000313" key="3">
    <source>
        <dbReference type="EMBL" id="MBS0028164.1"/>
    </source>
</evidence>
<feature type="transmembrane region" description="Helical" evidence="1">
    <location>
        <begin position="389"/>
        <end position="411"/>
    </location>
</feature>
<keyword evidence="4" id="KW-1185">Reference proteome</keyword>
<dbReference type="Proteomes" id="UP000676386">
    <property type="component" value="Unassembled WGS sequence"/>
</dbReference>
<feature type="domain" description="Apolipoprotein N-acyltransferase N-terminal" evidence="2">
    <location>
        <begin position="17"/>
        <end position="78"/>
    </location>
</feature>
<evidence type="ECO:0000256" key="1">
    <source>
        <dbReference type="SAM" id="Phobius"/>
    </source>
</evidence>
<name>A0ABS5IYY7_9BACT</name>
<dbReference type="InterPro" id="IPR045378">
    <property type="entry name" value="LNT_N"/>
</dbReference>
<evidence type="ECO:0000259" key="2">
    <source>
        <dbReference type="Pfam" id="PF20154"/>
    </source>
</evidence>
<feature type="transmembrane region" description="Helical" evidence="1">
    <location>
        <begin position="21"/>
        <end position="37"/>
    </location>
</feature>
<feature type="transmembrane region" description="Helical" evidence="1">
    <location>
        <begin position="93"/>
        <end position="112"/>
    </location>
</feature>
<dbReference type="PANTHER" id="PTHR38686">
    <property type="entry name" value="APOLIPOPROTEIN N-ACYLTRANSFERASE"/>
    <property type="match status" value="1"/>
</dbReference>
<keyword evidence="1" id="KW-0472">Membrane</keyword>
<keyword evidence="1" id="KW-0812">Transmembrane</keyword>
<dbReference type="EMBL" id="JAGTXB010000005">
    <property type="protein sequence ID" value="MBS0028164.1"/>
    <property type="molecule type" value="Genomic_DNA"/>
</dbReference>
<dbReference type="Gene3D" id="3.60.110.10">
    <property type="entry name" value="Carbon-nitrogen hydrolase"/>
    <property type="match status" value="1"/>
</dbReference>
<sequence length="424" mass="48778">MPVFLWQGLNKYCKLKYGKPAALLILWILFEYGHHIWDFSWTWLTIGNVFGQSPQWVSWYSYFGVLGGSTWILCCNYLVYLVSQKAVSQTGKVVLITTILLPLLFSIVIVKVKIRQPDLGQKNILLIGTAEKGEGNFSDIRRMKMIDTILTKRTGKNADIAILPESILFENVWLNRFPESEVFRQFKSSIKTWRADHIIVGAVLNVSDTKGQHEEERMGIKRRYNQYNAALKIDNSDIIRIKLKKVFVPVEEYIPPYLSFLNFDSFGFSKELNNSDIFEANHQRYFIGICYEAVNSIFLASRLNKNVNAMVLLSSEAFFGSMEVGRKQYMNICRLRCVENNLSLLKSSNNGIVFSADHLGNIVNEKRVYGNYLMETTTILRRPSVYHLLVPYIFPLLLFALSCVIGSNIYLQKQIKGPMHKSEI</sequence>
<accession>A0ABS5IYY7</accession>
<gene>
    <name evidence="3" type="ORF">KE626_12675</name>
</gene>
<organism evidence="3 4">
    <name type="scientific">Chitinophaga hostae</name>
    <dbReference type="NCBI Taxonomy" id="2831022"/>
    <lineage>
        <taxon>Bacteria</taxon>
        <taxon>Pseudomonadati</taxon>
        <taxon>Bacteroidota</taxon>
        <taxon>Chitinophagia</taxon>
        <taxon>Chitinophagales</taxon>
        <taxon>Chitinophagaceae</taxon>
        <taxon>Chitinophaga</taxon>
    </lineage>
</organism>
<reference evidence="3 4" key="1">
    <citation type="submission" date="2021-04" db="EMBL/GenBank/DDBJ databases">
        <title>Chitinophaga sp. nov., isolated from the rhizosphere soil.</title>
        <authorList>
            <person name="He S."/>
        </authorList>
    </citation>
    <scope>NUCLEOTIDE SEQUENCE [LARGE SCALE GENOMIC DNA]</scope>
    <source>
        <strain evidence="3 4">2R12</strain>
    </source>
</reference>
<dbReference type="PANTHER" id="PTHR38686:SF1">
    <property type="entry name" value="APOLIPOPROTEIN N-ACYLTRANSFERASE"/>
    <property type="match status" value="1"/>
</dbReference>
<proteinExistence type="predicted"/>
<comment type="caution">
    <text evidence="3">The sequence shown here is derived from an EMBL/GenBank/DDBJ whole genome shotgun (WGS) entry which is preliminary data.</text>
</comment>
<protein>
    <recommendedName>
        <fullName evidence="2">Apolipoprotein N-acyltransferase N-terminal domain-containing protein</fullName>
    </recommendedName>
</protein>
<evidence type="ECO:0000313" key="4">
    <source>
        <dbReference type="Proteomes" id="UP000676386"/>
    </source>
</evidence>
<dbReference type="Pfam" id="PF20154">
    <property type="entry name" value="LNT_N"/>
    <property type="match status" value="1"/>
</dbReference>
<dbReference type="SUPFAM" id="SSF56317">
    <property type="entry name" value="Carbon-nitrogen hydrolase"/>
    <property type="match status" value="1"/>
</dbReference>
<dbReference type="InterPro" id="IPR036526">
    <property type="entry name" value="C-N_Hydrolase_sf"/>
</dbReference>
<keyword evidence="1" id="KW-1133">Transmembrane helix</keyword>
<dbReference type="InterPro" id="IPR004563">
    <property type="entry name" value="Apolipo_AcylTrfase"/>
</dbReference>
<feature type="transmembrane region" description="Helical" evidence="1">
    <location>
        <begin position="57"/>
        <end position="81"/>
    </location>
</feature>